<evidence type="ECO:0000256" key="2">
    <source>
        <dbReference type="ARBA" id="ARBA00022475"/>
    </source>
</evidence>
<name>A0A2W2DBR0_9ACTN</name>
<dbReference type="PANTHER" id="PTHR30287">
    <property type="entry name" value="MEMBRANE COMPONENT OF PREDICTED ABC SUPERFAMILY METABOLITE UPTAKE TRANSPORTER"/>
    <property type="match status" value="1"/>
</dbReference>
<sequence>MRDLLFGARMAFAGGRDGVTRLVLTAVGVGIGVALLLLAAAVPGAAQARQERGDARYDITHELLPAADDTLLLSRFDTEFRDRPVRGRVVRPEGPRAPVPPGLSRLPGPGEVIVSPALAELLDSPDAELFAPRLGAAEVVDTIDPQGLTGPRELVFYLGSDSLDEDRALRLAAFGGAPGGEEFSPLLALLVIIVFVVLLLPIAVFLGAAVRFGGEHRERRLAALRLVGADRRMTRRIAAGEAATGALLGVAVGGVFFAVGRHLVPLVDLWNISVYADDVRPALPIVALVVVAVPAIAVGVALLALRRVAVEPLGVTRRSATTRRRWWWRLIPPLLGLALLHPLVTDVQQVGLGFTRYQIAAGAALLLIGAVTLLPWLVELLVRRLGAGPVGWQLAVRRLQADSAGPARLVSGIAVAVAGTIGLQMLFVAVQDRYTTDTGQDPTRASTQVQLYDVPGGLAVLDRLRAVAGVTGGTATLWTMATPQSPDPDRPDFLRVRIGDCAALAEYAHLDSCADGDVFHSVGAPDDDRAVEVVVPGARLVVGEAHTWTVPAAIRTVPARPSPGGWGWGLVLATPRAIDTGRLGPLGVDAFLVLDDDAPDTVERVRNVVAQISSQGAVTMLADTREADRFATIRRGLYLGTVVTLLLIGVSMLVGLLEQLRVRRRLLAMLVAVGSPRTTLALAALWQTVLPVLVGLTVAVLFGLALGAVLLRLVNLPITVNWPVIGVSTGLAAAAVLLVTALGLPAIGRLTSPAGLRSE</sequence>
<gene>
    <name evidence="7" type="ORF">C1I93_09305</name>
</gene>
<evidence type="ECO:0000256" key="4">
    <source>
        <dbReference type="ARBA" id="ARBA00022989"/>
    </source>
</evidence>
<keyword evidence="8" id="KW-1185">Reference proteome</keyword>
<dbReference type="Proteomes" id="UP000248627">
    <property type="component" value="Unassembled WGS sequence"/>
</dbReference>
<keyword evidence="5" id="KW-0472">Membrane</keyword>
<dbReference type="AlphaFoldDB" id="A0A2W2DBR0"/>
<reference evidence="7 8" key="1">
    <citation type="submission" date="2018-01" db="EMBL/GenBank/DDBJ databases">
        <title>Draft genome sequence of Jishengella endophytica.</title>
        <authorList>
            <person name="Sahin N."/>
            <person name="Ay H."/>
            <person name="Saygin H."/>
        </authorList>
    </citation>
    <scope>NUCLEOTIDE SEQUENCE [LARGE SCALE GENOMIC DNA]</scope>
    <source>
        <strain evidence="7 8">DSM 45430</strain>
    </source>
</reference>
<dbReference type="GO" id="GO:0005886">
    <property type="term" value="C:plasma membrane"/>
    <property type="evidence" value="ECO:0007669"/>
    <property type="project" value="UniProtKB-SubCell"/>
</dbReference>
<dbReference type="InterPro" id="IPR003838">
    <property type="entry name" value="ABC3_permease_C"/>
</dbReference>
<evidence type="ECO:0000313" key="8">
    <source>
        <dbReference type="Proteomes" id="UP000248627"/>
    </source>
</evidence>
<comment type="subcellular location">
    <subcellularLocation>
        <location evidence="1">Cell membrane</location>
        <topology evidence="1">Multi-pass membrane protein</topology>
    </subcellularLocation>
</comment>
<keyword evidence="2" id="KW-1003">Cell membrane</keyword>
<organism evidence="7 8">
    <name type="scientific">Micromonospora endophytica</name>
    <dbReference type="NCBI Taxonomy" id="515350"/>
    <lineage>
        <taxon>Bacteria</taxon>
        <taxon>Bacillati</taxon>
        <taxon>Actinomycetota</taxon>
        <taxon>Actinomycetes</taxon>
        <taxon>Micromonosporales</taxon>
        <taxon>Micromonosporaceae</taxon>
        <taxon>Micromonospora</taxon>
    </lineage>
</organism>
<keyword evidence="4" id="KW-1133">Transmembrane helix</keyword>
<dbReference type="PANTHER" id="PTHR30287:SF2">
    <property type="entry name" value="BLL1001 PROTEIN"/>
    <property type="match status" value="1"/>
</dbReference>
<dbReference type="EMBL" id="POTX01000043">
    <property type="protein sequence ID" value="PZF98279.1"/>
    <property type="molecule type" value="Genomic_DNA"/>
</dbReference>
<evidence type="ECO:0000259" key="6">
    <source>
        <dbReference type="Pfam" id="PF02687"/>
    </source>
</evidence>
<dbReference type="Pfam" id="PF02687">
    <property type="entry name" value="FtsX"/>
    <property type="match status" value="2"/>
</dbReference>
<dbReference type="OrthoDB" id="4871813at2"/>
<proteinExistence type="predicted"/>
<evidence type="ECO:0000256" key="3">
    <source>
        <dbReference type="ARBA" id="ARBA00022692"/>
    </source>
</evidence>
<evidence type="ECO:0000256" key="5">
    <source>
        <dbReference type="ARBA" id="ARBA00023136"/>
    </source>
</evidence>
<dbReference type="RefSeq" id="WP_111242834.1">
    <property type="nucleotide sequence ID" value="NZ_AP023358.1"/>
</dbReference>
<evidence type="ECO:0000256" key="1">
    <source>
        <dbReference type="ARBA" id="ARBA00004651"/>
    </source>
</evidence>
<dbReference type="InterPro" id="IPR038766">
    <property type="entry name" value="Membrane_comp_ABC_pdt"/>
</dbReference>
<evidence type="ECO:0000313" key="7">
    <source>
        <dbReference type="EMBL" id="PZF98279.1"/>
    </source>
</evidence>
<keyword evidence="3" id="KW-0812">Transmembrane</keyword>
<feature type="domain" description="ABC3 transporter permease C-terminal" evidence="6">
    <location>
        <begin position="193"/>
        <end position="306"/>
    </location>
</feature>
<comment type="caution">
    <text evidence="7">The sequence shown here is derived from an EMBL/GenBank/DDBJ whole genome shotgun (WGS) entry which is preliminary data.</text>
</comment>
<accession>A0A2W2DBR0</accession>
<feature type="domain" description="ABC3 transporter permease C-terminal" evidence="6">
    <location>
        <begin position="641"/>
        <end position="746"/>
    </location>
</feature>
<protein>
    <recommendedName>
        <fullName evidence="6">ABC3 transporter permease C-terminal domain-containing protein</fullName>
    </recommendedName>
</protein>